<sequence>MSLPSHFDCDTSDSFSATVCGSTAGLYVDSLHQPCLPHPHSLLVRTPFECLLLIALEHLQTSCDFIAHSSSIAPSREINSADVSTPLPASSLHARELATMKLKPTLDDSLAAKALKFLKSVNRHKQKSADAILNKFEQTSDNPMTEFVQSIVVLISSPSQIITTAAMEMLENVILKNPPKVRLSLIKADLMPHLILTLNPLSLSFTEAVDIHTSLMGTILNTVRLATPDGLGELAIKDENGQRAVHETILRQVVVPSEKYIWHLYLNRFSIIDEKRSTCFLILLFRLLQISPHYQPTMDCLMNTPVLLMIPSCLTSFENDDSNWYFVHLMVKHQQEWNKKGGDQRQTWRTVQRLLRKEGHEDAIEEKLQKDKHTHFGRWTVAESVEWTNQVGMNLPEHE</sequence>
<accession>A0ABQ9YBK0</accession>
<organism evidence="1 2">
    <name type="scientific">Blattamonas nauphoetae</name>
    <dbReference type="NCBI Taxonomy" id="2049346"/>
    <lineage>
        <taxon>Eukaryota</taxon>
        <taxon>Metamonada</taxon>
        <taxon>Preaxostyla</taxon>
        <taxon>Oxymonadida</taxon>
        <taxon>Blattamonas</taxon>
    </lineage>
</organism>
<reference evidence="1 2" key="1">
    <citation type="journal article" date="2022" name="bioRxiv">
        <title>Genomics of Preaxostyla Flagellates Illuminates Evolutionary Transitions and the Path Towards Mitochondrial Loss.</title>
        <authorList>
            <person name="Novak L.V.F."/>
            <person name="Treitli S.C."/>
            <person name="Pyrih J."/>
            <person name="Halakuc P."/>
            <person name="Pipaliya S.V."/>
            <person name="Vacek V."/>
            <person name="Brzon O."/>
            <person name="Soukal P."/>
            <person name="Eme L."/>
            <person name="Dacks J.B."/>
            <person name="Karnkowska A."/>
            <person name="Elias M."/>
            <person name="Hampl V."/>
        </authorList>
    </citation>
    <scope>NUCLEOTIDE SEQUENCE [LARGE SCALE GENOMIC DNA]</scope>
    <source>
        <strain evidence="1">NAU3</strain>
        <tissue evidence="1">Gut</tissue>
    </source>
</reference>
<gene>
    <name evidence="1" type="ORF">BLNAU_4128</name>
</gene>
<protein>
    <submittedName>
        <fullName evidence="1">Uncharacterized protein</fullName>
    </submittedName>
</protein>
<name>A0ABQ9YBK0_9EUKA</name>
<dbReference type="EMBL" id="JARBJD010000019">
    <property type="protein sequence ID" value="KAK2961041.1"/>
    <property type="molecule type" value="Genomic_DNA"/>
</dbReference>
<keyword evidence="2" id="KW-1185">Reference proteome</keyword>
<dbReference type="Proteomes" id="UP001281761">
    <property type="component" value="Unassembled WGS sequence"/>
</dbReference>
<dbReference type="SUPFAM" id="SSF48371">
    <property type="entry name" value="ARM repeat"/>
    <property type="match status" value="1"/>
</dbReference>
<comment type="caution">
    <text evidence="1">The sequence shown here is derived from an EMBL/GenBank/DDBJ whole genome shotgun (WGS) entry which is preliminary data.</text>
</comment>
<proteinExistence type="predicted"/>
<evidence type="ECO:0000313" key="2">
    <source>
        <dbReference type="Proteomes" id="UP001281761"/>
    </source>
</evidence>
<dbReference type="InterPro" id="IPR016024">
    <property type="entry name" value="ARM-type_fold"/>
</dbReference>
<evidence type="ECO:0000313" key="1">
    <source>
        <dbReference type="EMBL" id="KAK2961041.1"/>
    </source>
</evidence>